<evidence type="ECO:0000313" key="2">
    <source>
        <dbReference type="Ensembl" id="ENSACCP00020001898.1"/>
    </source>
</evidence>
<evidence type="ECO:0000256" key="1">
    <source>
        <dbReference type="SAM" id="MobiDB-lite"/>
    </source>
</evidence>
<organism evidence="2 3">
    <name type="scientific">Aquila chrysaetos chrysaetos</name>
    <dbReference type="NCBI Taxonomy" id="223781"/>
    <lineage>
        <taxon>Eukaryota</taxon>
        <taxon>Metazoa</taxon>
        <taxon>Chordata</taxon>
        <taxon>Craniata</taxon>
        <taxon>Vertebrata</taxon>
        <taxon>Euteleostomi</taxon>
        <taxon>Archelosauria</taxon>
        <taxon>Archosauria</taxon>
        <taxon>Dinosauria</taxon>
        <taxon>Saurischia</taxon>
        <taxon>Theropoda</taxon>
        <taxon>Coelurosauria</taxon>
        <taxon>Aves</taxon>
        <taxon>Neognathae</taxon>
        <taxon>Neoaves</taxon>
        <taxon>Telluraves</taxon>
        <taxon>Accipitrimorphae</taxon>
        <taxon>Accipitriformes</taxon>
        <taxon>Accipitridae</taxon>
        <taxon>Accipitrinae</taxon>
        <taxon>Aquila</taxon>
    </lineage>
</organism>
<protein>
    <submittedName>
        <fullName evidence="2">Uncharacterized protein</fullName>
    </submittedName>
</protein>
<sequence length="140" mass="14896">QRIPPSPWRGSDFRGEGEPGSSCTRGREEALPSSEQFWGIAWSVAPLAFAASCEKGGSNFHGRGWLGRAGHGGDEAGLQEHAPCGEILSTNALCWRKEGANLCCHTKSCVGMGSLGADGLVRVSFHLLHSWTNICLISCL</sequence>
<dbReference type="Proteomes" id="UP000472275">
    <property type="component" value="Chromosome 9"/>
</dbReference>
<dbReference type="InParanoid" id="A0A663DPQ7"/>
<keyword evidence="3" id="KW-1185">Reference proteome</keyword>
<feature type="region of interest" description="Disordered" evidence="1">
    <location>
        <begin position="1"/>
        <end position="26"/>
    </location>
</feature>
<evidence type="ECO:0000313" key="3">
    <source>
        <dbReference type="Proteomes" id="UP000472275"/>
    </source>
</evidence>
<reference evidence="2" key="2">
    <citation type="submission" date="2025-09" db="UniProtKB">
        <authorList>
            <consortium name="Ensembl"/>
        </authorList>
    </citation>
    <scope>IDENTIFICATION</scope>
</reference>
<reference evidence="2" key="1">
    <citation type="submission" date="2025-08" db="UniProtKB">
        <authorList>
            <consortium name="Ensembl"/>
        </authorList>
    </citation>
    <scope>IDENTIFICATION</scope>
</reference>
<name>A0A663DPQ7_AQUCH</name>
<proteinExistence type="predicted"/>
<accession>A0A663DPQ7</accession>
<dbReference type="AlphaFoldDB" id="A0A663DPQ7"/>
<dbReference type="Ensembl" id="ENSACCT00020001958.1">
    <property type="protein sequence ID" value="ENSACCP00020001898.1"/>
    <property type="gene ID" value="ENSACCG00020001320.1"/>
</dbReference>